<dbReference type="GO" id="GO:0016020">
    <property type="term" value="C:membrane"/>
    <property type="evidence" value="ECO:0007669"/>
    <property type="project" value="UniProtKB-SubCell"/>
</dbReference>
<evidence type="ECO:0000256" key="7">
    <source>
        <dbReference type="SAM" id="Phobius"/>
    </source>
</evidence>
<dbReference type="GO" id="GO:0012505">
    <property type="term" value="C:endomembrane system"/>
    <property type="evidence" value="ECO:0007669"/>
    <property type="project" value="UniProtKB-ARBA"/>
</dbReference>
<evidence type="ECO:0000313" key="10">
    <source>
        <dbReference type="Proteomes" id="UP001388673"/>
    </source>
</evidence>
<reference evidence="9 10" key="1">
    <citation type="journal article" date="2024" name="bioRxiv">
        <title>Comparative genomics of Cryptococcus and Kwoniella reveals pathogenesis evolution and contrasting karyotype dynamics via intercentromeric recombination or chromosome fusion.</title>
        <authorList>
            <person name="Coelho M.A."/>
            <person name="David-Palma M."/>
            <person name="Shea T."/>
            <person name="Bowers K."/>
            <person name="McGinley-Smith S."/>
            <person name="Mohammad A.W."/>
            <person name="Gnirke A."/>
            <person name="Yurkov A.M."/>
            <person name="Nowrousian M."/>
            <person name="Sun S."/>
            <person name="Cuomo C.A."/>
            <person name="Heitman J."/>
        </authorList>
    </citation>
    <scope>NUCLEOTIDE SEQUENCE [LARGE SCALE GENOMIC DNA]</scope>
    <source>
        <strain evidence="9 10">CBS 13917</strain>
    </source>
</reference>
<feature type="compositionally biased region" description="Low complexity" evidence="6">
    <location>
        <begin position="123"/>
        <end position="150"/>
    </location>
</feature>
<keyword evidence="4 7" id="KW-1133">Transmembrane helix</keyword>
<evidence type="ECO:0000256" key="1">
    <source>
        <dbReference type="ARBA" id="ARBA00004167"/>
    </source>
</evidence>
<dbReference type="SMART" id="SM00397">
    <property type="entry name" value="t_SNARE"/>
    <property type="match status" value="1"/>
</dbReference>
<evidence type="ECO:0000256" key="4">
    <source>
        <dbReference type="ARBA" id="ARBA00022989"/>
    </source>
</evidence>
<evidence type="ECO:0000256" key="5">
    <source>
        <dbReference type="ARBA" id="ARBA00023136"/>
    </source>
</evidence>
<comment type="caution">
    <text evidence="9">The sequence shown here is derived from an EMBL/GenBank/DDBJ whole genome shotgun (WGS) entry which is preliminary data.</text>
</comment>
<feature type="region of interest" description="Disordered" evidence="6">
    <location>
        <begin position="106"/>
        <end position="187"/>
    </location>
</feature>
<evidence type="ECO:0000256" key="2">
    <source>
        <dbReference type="ARBA" id="ARBA00022448"/>
    </source>
</evidence>
<feature type="domain" description="T-SNARE coiled-coil homology" evidence="8">
    <location>
        <begin position="193"/>
        <end position="255"/>
    </location>
</feature>
<dbReference type="GO" id="GO:0005737">
    <property type="term" value="C:cytoplasm"/>
    <property type="evidence" value="ECO:0007669"/>
    <property type="project" value="UniProtKB-ARBA"/>
</dbReference>
<sequence>MSSSTPASVSQRLTTTSSLLLERSRIISLNLKPSPSSQSQIFRNLAAIRSDLDQLELEAKGLVVGGGVGRGMREGRDGEVEELGDRYDRLLEMLEEDEVGREKLKSLRREVKRQPSSSPPSKPTEATTPASTSRSISPIITSPRPESSTSVPRLSVEPPTPAVTRPFKDFPDDDEDGVPEDDLTPHDMLSNQQMMMNDQDERLNLLSHSIGRQNHLSIQIGSELDLHHQLLEETDTAMDRTAASLGRARRRLDKVANEAKRYGSTLTIVGLIFVLLILIIVFKT</sequence>
<dbReference type="RefSeq" id="XP_066802387.1">
    <property type="nucleotide sequence ID" value="XM_066947008.1"/>
</dbReference>
<keyword evidence="10" id="KW-1185">Reference proteome</keyword>
<dbReference type="SUPFAM" id="SSF58038">
    <property type="entry name" value="SNARE fusion complex"/>
    <property type="match status" value="1"/>
</dbReference>
<dbReference type="Gene3D" id="1.20.5.110">
    <property type="match status" value="1"/>
</dbReference>
<dbReference type="AlphaFoldDB" id="A0AAW0YL93"/>
<dbReference type="PROSITE" id="PS50192">
    <property type="entry name" value="T_SNARE"/>
    <property type="match status" value="1"/>
</dbReference>
<dbReference type="GeneID" id="92181161"/>
<dbReference type="InterPro" id="IPR000727">
    <property type="entry name" value="T_SNARE_dom"/>
</dbReference>
<protein>
    <recommendedName>
        <fullName evidence="8">t-SNARE coiled-coil homology domain-containing protein</fullName>
    </recommendedName>
</protein>
<dbReference type="KEGG" id="kne:92181161"/>
<proteinExistence type="predicted"/>
<organism evidence="9 10">
    <name type="scientific">Kwoniella newhampshirensis</name>
    <dbReference type="NCBI Taxonomy" id="1651941"/>
    <lineage>
        <taxon>Eukaryota</taxon>
        <taxon>Fungi</taxon>
        <taxon>Dikarya</taxon>
        <taxon>Basidiomycota</taxon>
        <taxon>Agaricomycotina</taxon>
        <taxon>Tremellomycetes</taxon>
        <taxon>Tremellales</taxon>
        <taxon>Cryptococcaceae</taxon>
        <taxon>Kwoniella</taxon>
    </lineage>
</organism>
<dbReference type="EMBL" id="JBCAWK010000007">
    <property type="protein sequence ID" value="KAK8853201.1"/>
    <property type="molecule type" value="Genomic_DNA"/>
</dbReference>
<evidence type="ECO:0000259" key="8">
    <source>
        <dbReference type="PROSITE" id="PS50192"/>
    </source>
</evidence>
<name>A0AAW0YL93_9TREE</name>
<gene>
    <name evidence="9" type="ORF">IAR55_003903</name>
</gene>
<feature type="transmembrane region" description="Helical" evidence="7">
    <location>
        <begin position="262"/>
        <end position="282"/>
    </location>
</feature>
<dbReference type="PANTHER" id="PTHR12791">
    <property type="entry name" value="GOLGI SNARE BET1-RELATED"/>
    <property type="match status" value="1"/>
</dbReference>
<evidence type="ECO:0000256" key="6">
    <source>
        <dbReference type="SAM" id="MobiDB-lite"/>
    </source>
</evidence>
<accession>A0AAW0YL93</accession>
<dbReference type="CDD" id="cd15859">
    <property type="entry name" value="SNARE_SYN8"/>
    <property type="match status" value="1"/>
</dbReference>
<feature type="compositionally biased region" description="Acidic residues" evidence="6">
    <location>
        <begin position="171"/>
        <end position="182"/>
    </location>
</feature>
<keyword evidence="5 7" id="KW-0472">Membrane</keyword>
<evidence type="ECO:0000313" key="9">
    <source>
        <dbReference type="EMBL" id="KAK8853201.1"/>
    </source>
</evidence>
<keyword evidence="3 7" id="KW-0812">Transmembrane</keyword>
<dbReference type="Proteomes" id="UP001388673">
    <property type="component" value="Unassembled WGS sequence"/>
</dbReference>
<evidence type="ECO:0000256" key="3">
    <source>
        <dbReference type="ARBA" id="ARBA00022692"/>
    </source>
</evidence>
<comment type="subcellular location">
    <subcellularLocation>
        <location evidence="1">Membrane</location>
        <topology evidence="1">Single-pass membrane protein</topology>
    </subcellularLocation>
</comment>
<keyword evidence="2" id="KW-0813">Transport</keyword>